<accession>A0AAX6GV12</accession>
<keyword evidence="3" id="KW-1185">Reference proteome</keyword>
<name>A0AAX6GV12_IRIPA</name>
<reference evidence="1" key="1">
    <citation type="journal article" date="2023" name="GigaByte">
        <title>Genome assembly of the bearded iris, Iris pallida Lam.</title>
        <authorList>
            <person name="Bruccoleri R.E."/>
            <person name="Oakeley E.J."/>
            <person name="Faust A.M.E."/>
            <person name="Altorfer M."/>
            <person name="Dessus-Babus S."/>
            <person name="Burckhardt D."/>
            <person name="Oertli M."/>
            <person name="Naumann U."/>
            <person name="Petersen F."/>
            <person name="Wong J."/>
        </authorList>
    </citation>
    <scope>NUCLEOTIDE SEQUENCE</scope>
    <source>
        <strain evidence="1">GSM-AAB239-AS_SAM_17_03QT</strain>
    </source>
</reference>
<evidence type="ECO:0000313" key="3">
    <source>
        <dbReference type="Proteomes" id="UP001140949"/>
    </source>
</evidence>
<dbReference type="EMBL" id="JANAVB010001800">
    <property type="protein sequence ID" value="KAJ6852544.1"/>
    <property type="molecule type" value="Genomic_DNA"/>
</dbReference>
<protein>
    <submittedName>
        <fullName evidence="1">Polygalacturonase inhibitor-like</fullName>
    </submittedName>
</protein>
<gene>
    <name evidence="2" type="ORF">M6B38_256225</name>
    <name evidence="1" type="ORF">M6B38_346680</name>
</gene>
<dbReference type="EMBL" id="JANAVB010016194">
    <property type="protein sequence ID" value="KAJ6832383.1"/>
    <property type="molecule type" value="Genomic_DNA"/>
</dbReference>
<proteinExistence type="predicted"/>
<dbReference type="AlphaFoldDB" id="A0AAX6GV12"/>
<comment type="caution">
    <text evidence="1">The sequence shown here is derived from an EMBL/GenBank/DDBJ whole genome shotgun (WGS) entry which is preliminary data.</text>
</comment>
<evidence type="ECO:0000313" key="2">
    <source>
        <dbReference type="EMBL" id="KAJ6852544.1"/>
    </source>
</evidence>
<evidence type="ECO:0000313" key="1">
    <source>
        <dbReference type="EMBL" id="KAJ6832383.1"/>
    </source>
</evidence>
<organism evidence="1 3">
    <name type="scientific">Iris pallida</name>
    <name type="common">Sweet iris</name>
    <dbReference type="NCBI Taxonomy" id="29817"/>
    <lineage>
        <taxon>Eukaryota</taxon>
        <taxon>Viridiplantae</taxon>
        <taxon>Streptophyta</taxon>
        <taxon>Embryophyta</taxon>
        <taxon>Tracheophyta</taxon>
        <taxon>Spermatophyta</taxon>
        <taxon>Magnoliopsida</taxon>
        <taxon>Liliopsida</taxon>
        <taxon>Asparagales</taxon>
        <taxon>Iridaceae</taxon>
        <taxon>Iridoideae</taxon>
        <taxon>Irideae</taxon>
        <taxon>Iris</taxon>
    </lineage>
</organism>
<sequence length="216" mass="23872">MVRPHIKMDLLYDLCDLLVDAPVDLVVAEVYVLHVLYWVFHVGEIEGQFVPRQGHLNQGGFGLAEEERSVSAELVVLQTDVSERDPAEGLGDGARQLVLDQVEVGVQYAFVEPAEEGRRDGPRELVVCKRDFVEVGEVAQRRREGSREVAVVEMEFLEGSELGEERRDGAGDVGAVDGDGLEVLQLGPIVRDRAVEVRLQVDVDARESGEVAEGRR</sequence>
<dbReference type="Proteomes" id="UP001140949">
    <property type="component" value="Unassembled WGS sequence"/>
</dbReference>
<reference evidence="1" key="2">
    <citation type="submission" date="2023-04" db="EMBL/GenBank/DDBJ databases">
        <authorList>
            <person name="Bruccoleri R.E."/>
            <person name="Oakeley E.J."/>
            <person name="Faust A.-M."/>
            <person name="Dessus-Babus S."/>
            <person name="Altorfer M."/>
            <person name="Burckhardt D."/>
            <person name="Oertli M."/>
            <person name="Naumann U."/>
            <person name="Petersen F."/>
            <person name="Wong J."/>
        </authorList>
    </citation>
    <scope>NUCLEOTIDE SEQUENCE</scope>
    <source>
        <strain evidence="1">GSM-AAB239-AS_SAM_17_03QT</strain>
        <tissue evidence="1">Leaf</tissue>
    </source>
</reference>